<reference evidence="13" key="1">
    <citation type="submission" date="2025-08" db="UniProtKB">
        <authorList>
            <consortium name="Ensembl"/>
        </authorList>
    </citation>
    <scope>IDENTIFICATION</scope>
</reference>
<dbReference type="InterPro" id="IPR036961">
    <property type="entry name" value="Kinesin_motor_dom_sf"/>
</dbReference>
<dbReference type="SMART" id="SM00129">
    <property type="entry name" value="KISc"/>
    <property type="match status" value="1"/>
</dbReference>
<dbReference type="Gene3D" id="3.40.850.10">
    <property type="entry name" value="Kinesin motor domain"/>
    <property type="match status" value="1"/>
</dbReference>
<feature type="region of interest" description="Disordered" evidence="11">
    <location>
        <begin position="907"/>
        <end position="956"/>
    </location>
</feature>
<dbReference type="PANTHER" id="PTHR47117">
    <property type="entry name" value="STAR-RELATED LIPID TRANSFER PROTEIN 9"/>
    <property type="match status" value="1"/>
</dbReference>
<dbReference type="GO" id="GO:0007018">
    <property type="term" value="P:microtubule-based movement"/>
    <property type="evidence" value="ECO:0007669"/>
    <property type="project" value="InterPro"/>
</dbReference>
<dbReference type="FunFam" id="2.60.200.20:FF:000001">
    <property type="entry name" value="Kinesin family member 1B"/>
    <property type="match status" value="1"/>
</dbReference>
<dbReference type="Gene3D" id="2.60.200.20">
    <property type="match status" value="1"/>
</dbReference>
<feature type="compositionally biased region" description="Pro residues" evidence="11">
    <location>
        <begin position="1094"/>
        <end position="1113"/>
    </location>
</feature>
<evidence type="ECO:0000256" key="2">
    <source>
        <dbReference type="ARBA" id="ARBA00022490"/>
    </source>
</evidence>
<dbReference type="Pfam" id="PF16183">
    <property type="entry name" value="Kinesin_assoc"/>
    <property type="match status" value="1"/>
</dbReference>
<keyword evidence="4 9" id="KW-0547">Nucleotide-binding</keyword>
<evidence type="ECO:0000256" key="8">
    <source>
        <dbReference type="ARBA" id="ARBA00023212"/>
    </source>
</evidence>
<dbReference type="GO" id="GO:0005874">
    <property type="term" value="C:microtubule"/>
    <property type="evidence" value="ECO:0007669"/>
    <property type="project" value="UniProtKB-KW"/>
</dbReference>
<feature type="compositionally biased region" description="Gly residues" evidence="11">
    <location>
        <begin position="1065"/>
        <end position="1075"/>
    </location>
</feature>
<dbReference type="AlphaFoldDB" id="A0A667IDU6"/>
<dbReference type="CDD" id="cd22728">
    <property type="entry name" value="FHA_KIF1C"/>
    <property type="match status" value="1"/>
</dbReference>
<keyword evidence="14" id="KW-1185">Reference proteome</keyword>
<feature type="compositionally biased region" description="Basic residues" evidence="11">
    <location>
        <begin position="1051"/>
        <end position="1061"/>
    </location>
</feature>
<keyword evidence="3" id="KW-0493">Microtubule</keyword>
<feature type="domain" description="Kinesin motor" evidence="12">
    <location>
        <begin position="5"/>
        <end position="348"/>
    </location>
</feature>
<feature type="compositionally biased region" description="Low complexity" evidence="11">
    <location>
        <begin position="919"/>
        <end position="929"/>
    </location>
</feature>
<dbReference type="GO" id="GO:0005524">
    <property type="term" value="F:ATP binding"/>
    <property type="evidence" value="ECO:0007669"/>
    <property type="project" value="UniProtKB-UniRule"/>
</dbReference>
<evidence type="ECO:0000256" key="1">
    <source>
        <dbReference type="ARBA" id="ARBA00004245"/>
    </source>
</evidence>
<keyword evidence="2" id="KW-0963">Cytoplasm</keyword>
<evidence type="ECO:0000256" key="5">
    <source>
        <dbReference type="ARBA" id="ARBA00022840"/>
    </source>
</evidence>
<proteinExistence type="inferred from homology"/>
<evidence type="ECO:0000256" key="9">
    <source>
        <dbReference type="PROSITE-ProRule" id="PRU00283"/>
    </source>
</evidence>
<comment type="similarity">
    <text evidence="9">Belongs to the TRAFAC class myosin-kinesin ATPase superfamily. Kinesin family.</text>
</comment>
<evidence type="ECO:0000256" key="6">
    <source>
        <dbReference type="ARBA" id="ARBA00023054"/>
    </source>
</evidence>
<evidence type="ECO:0000256" key="7">
    <source>
        <dbReference type="ARBA" id="ARBA00023175"/>
    </source>
</evidence>
<protein>
    <submittedName>
        <fullName evidence="13">Kinesin family member 1C</fullName>
    </submittedName>
</protein>
<accession>A0A667IDU6</accession>
<dbReference type="InterPro" id="IPR027417">
    <property type="entry name" value="P-loop_NTPase"/>
</dbReference>
<feature type="region of interest" description="Disordered" evidence="11">
    <location>
        <begin position="397"/>
        <end position="435"/>
    </location>
</feature>
<dbReference type="Proteomes" id="UP000472241">
    <property type="component" value="Unplaced"/>
</dbReference>
<keyword evidence="7 9" id="KW-0505">Motor protein</keyword>
<keyword evidence="8" id="KW-0206">Cytoskeleton</keyword>
<dbReference type="Gene3D" id="6.10.250.2520">
    <property type="match status" value="1"/>
</dbReference>
<evidence type="ECO:0000256" key="10">
    <source>
        <dbReference type="SAM" id="Coils"/>
    </source>
</evidence>
<evidence type="ECO:0000313" key="14">
    <source>
        <dbReference type="Proteomes" id="UP000472241"/>
    </source>
</evidence>
<dbReference type="InterPro" id="IPR001752">
    <property type="entry name" value="Kinesin_motor_dom"/>
</dbReference>
<dbReference type="PRINTS" id="PR00380">
    <property type="entry name" value="KINESINHEAVY"/>
</dbReference>
<feature type="region of interest" description="Disordered" evidence="11">
    <location>
        <begin position="650"/>
        <end position="683"/>
    </location>
</feature>
<dbReference type="PANTHER" id="PTHR47117:SF9">
    <property type="entry name" value="KINESIN-LIKE PROTEIN KIF1C ISOFORM X1"/>
    <property type="match status" value="1"/>
</dbReference>
<dbReference type="InterPro" id="IPR008984">
    <property type="entry name" value="SMAD_FHA_dom_sf"/>
</dbReference>
<feature type="binding site" evidence="9">
    <location>
        <begin position="97"/>
        <end position="104"/>
    </location>
    <ligand>
        <name>ATP</name>
        <dbReference type="ChEBI" id="CHEBI:30616"/>
    </ligand>
</feature>
<evidence type="ECO:0000256" key="4">
    <source>
        <dbReference type="ARBA" id="ARBA00022741"/>
    </source>
</evidence>
<feature type="compositionally biased region" description="Gly residues" evidence="11">
    <location>
        <begin position="985"/>
        <end position="994"/>
    </location>
</feature>
<feature type="compositionally biased region" description="Pro residues" evidence="11">
    <location>
        <begin position="1030"/>
        <end position="1050"/>
    </location>
</feature>
<dbReference type="FunFam" id="3.40.850.10:FF:000004">
    <property type="entry name" value="Kinesin-like protein isoform 2"/>
    <property type="match status" value="1"/>
</dbReference>
<comment type="subcellular location">
    <subcellularLocation>
        <location evidence="1">Cytoplasm</location>
        <location evidence="1">Cytoskeleton</location>
    </subcellularLocation>
</comment>
<keyword evidence="6 10" id="KW-0175">Coiled coil</keyword>
<feature type="coiled-coil region" evidence="10">
    <location>
        <begin position="862"/>
        <end position="896"/>
    </location>
</feature>
<evidence type="ECO:0000256" key="3">
    <source>
        <dbReference type="ARBA" id="ARBA00022701"/>
    </source>
</evidence>
<dbReference type="SUPFAM" id="SSF52540">
    <property type="entry name" value="P-loop containing nucleoside triphosphate hydrolases"/>
    <property type="match status" value="1"/>
</dbReference>
<dbReference type="CDD" id="cd01365">
    <property type="entry name" value="KISc_KIF1A_KIF1B"/>
    <property type="match status" value="1"/>
</dbReference>
<organism evidence="13 14">
    <name type="scientific">Lynx canadensis</name>
    <name type="common">Canada lynx</name>
    <name type="synonym">Felis canadensis</name>
    <dbReference type="NCBI Taxonomy" id="61383"/>
    <lineage>
        <taxon>Eukaryota</taxon>
        <taxon>Metazoa</taxon>
        <taxon>Chordata</taxon>
        <taxon>Craniata</taxon>
        <taxon>Vertebrata</taxon>
        <taxon>Euteleostomi</taxon>
        <taxon>Mammalia</taxon>
        <taxon>Eutheria</taxon>
        <taxon>Laurasiatheria</taxon>
        <taxon>Carnivora</taxon>
        <taxon>Feliformia</taxon>
        <taxon>Felidae</taxon>
        <taxon>Felinae</taxon>
        <taxon>Lynx</taxon>
    </lineage>
</organism>
<keyword evidence="5 9" id="KW-0067">ATP-binding</keyword>
<dbReference type="PROSITE" id="PS50067">
    <property type="entry name" value="KINESIN_MOTOR_2"/>
    <property type="match status" value="1"/>
</dbReference>
<dbReference type="GO" id="GO:0003777">
    <property type="term" value="F:microtubule motor activity"/>
    <property type="evidence" value="ECO:0007669"/>
    <property type="project" value="InterPro"/>
</dbReference>
<evidence type="ECO:0000313" key="13">
    <source>
        <dbReference type="Ensembl" id="ENSLCNP00005021651.1"/>
    </source>
</evidence>
<evidence type="ECO:0000256" key="11">
    <source>
        <dbReference type="SAM" id="MobiDB-lite"/>
    </source>
</evidence>
<dbReference type="InterPro" id="IPR032405">
    <property type="entry name" value="Kinesin_assoc"/>
</dbReference>
<dbReference type="InterPro" id="IPR000253">
    <property type="entry name" value="FHA_dom"/>
</dbReference>
<evidence type="ECO:0000259" key="12">
    <source>
        <dbReference type="PROSITE" id="PS50067"/>
    </source>
</evidence>
<dbReference type="Pfam" id="PF00225">
    <property type="entry name" value="Kinesin"/>
    <property type="match status" value="1"/>
</dbReference>
<dbReference type="Pfam" id="PF00498">
    <property type="entry name" value="FHA"/>
    <property type="match status" value="1"/>
</dbReference>
<feature type="compositionally biased region" description="Basic and acidic residues" evidence="11">
    <location>
        <begin position="1122"/>
        <end position="1133"/>
    </location>
</feature>
<feature type="region of interest" description="Disordered" evidence="11">
    <location>
        <begin position="983"/>
        <end position="1133"/>
    </location>
</feature>
<reference evidence="13" key="2">
    <citation type="submission" date="2025-09" db="UniProtKB">
        <authorList>
            <consortium name="Ensembl"/>
        </authorList>
    </citation>
    <scope>IDENTIFICATION</scope>
</reference>
<dbReference type="PROSITE" id="PS00411">
    <property type="entry name" value="KINESIN_MOTOR_1"/>
    <property type="match status" value="1"/>
</dbReference>
<dbReference type="InterPro" id="IPR019821">
    <property type="entry name" value="Kinesin_motor_CS"/>
</dbReference>
<dbReference type="GO" id="GO:0008017">
    <property type="term" value="F:microtubule binding"/>
    <property type="evidence" value="ECO:0007669"/>
    <property type="project" value="InterPro"/>
</dbReference>
<dbReference type="SUPFAM" id="SSF49879">
    <property type="entry name" value="SMAD/FHA domain"/>
    <property type="match status" value="1"/>
</dbReference>
<gene>
    <name evidence="13" type="primary">KIF1C</name>
</gene>
<name>A0A667IDU6_LYNCA</name>
<sequence>MAGASVKVAVRVRPFNARETSQDAKCVVSMQGNTTSIINPKQGKDAPKSFTFDYSYWSHTSAEDPQFASQQQVYRDIGEEMLLHAFEGYNVCIFAYGQTGAGKSYTMMGRQEPGQQGIVPQLCEDLFSRVNKNQSAQLSYSVEVSYMEIYCERVRDLLNPKSRGSLRVREHPILGPYVQDLSKLAVTSYADIADLMDCGNKARTVAATNMNETSSRSHAVFTIVFTQRCHDQLTGLDSEKVSKISLVDLAGSERADSSGARGMRLKEGANINKSLTTLGKVISALADLQSKKRKSDFIPYRDSVLTWLLKENLGGNSRTAMIAALSPADINYEETLSTLRYADRTKQIRCNAVINEDPNARLIRELQEEVARLRELLLAQGLSASALGGLKVDEGSSGGALPAVSSPPAPVSASHPPAHNGELEPSFSPSAEPQIGPEEAMERLQETEKIIAELNETWEEKLRKTEALRMEREALLAEMGVAVREDGGTVGVFSPKKTPHLVNLNEDPLMSECLLYHIKDGITRVGQVDVDIKLTGQFIREQHCVFRSIPQPDGEVVVTLEPCEGAETYVNGRLVTEPLVLKSGNRIVMGKNHVFRFNHPEQARLERERGVPPPPGPPSEPVDWNFAQKELLEQQGIDIKLEMEKRCGEECSLDRPPPVVGDPTAVASEPHALPPLPPNPRLQDLENQYRKEKEEADLLLEQQRLYADSDSGDDSDKRSCEESWRLISSLREQLPPTTVQTIVRRCGLPSSGKRRAPRRVYQIPQRRRLQGKDPRWATMADLKMQAVKEICYEVALADFRHGRAEIEALAALKMRELCRTYGKPEGPGDAWRAVARDVWDTVGEEEGGGGGGGEEGARGAEVEDLRAHIDKLTGILQEVKLQNSSKDRELQALRDRMLRMERVIPLAQDHEDENEEAGEAAWAAPPGSEAVEEEAPSERAAPARPPSPPLSSWERVSRLMEEDPAFRRGRLRWLKQEQLRLQGLQGAGGRGGGLRRPPARFVPPHDCKLRFPFKSNPQHRESWPGAGEAPPAPQAPEEVAPPPAAPARRPPSPRRSHRPRRNSLDGGGRSRGGGSAQPEPQHFQPKKHNYYPQQPQPYPAQRPPGPRYPPYTTPPRMRRQRSAPDLKESGAAV</sequence>
<dbReference type="Ensembl" id="ENSLCNT00005024235.1">
    <property type="protein sequence ID" value="ENSLCNP00005021651.1"/>
    <property type="gene ID" value="ENSLCNG00005014130.1"/>
</dbReference>